<dbReference type="EMBL" id="CP013695">
    <property type="protein sequence ID" value="ALU32576.1"/>
    <property type="molecule type" value="Genomic_DNA"/>
</dbReference>
<dbReference type="AlphaFoldDB" id="A0A0U2NAX8"/>
<gene>
    <name evidence="1" type="ORF">ATY89_07720</name>
    <name evidence="2" type="ORF">ATZ20_10740</name>
</gene>
<evidence type="ECO:0000313" key="3">
    <source>
        <dbReference type="Proteomes" id="UP000060043"/>
    </source>
</evidence>
<evidence type="ECO:0000313" key="4">
    <source>
        <dbReference type="Proteomes" id="UP000065473"/>
    </source>
</evidence>
<protein>
    <submittedName>
        <fullName evidence="1">Uncharacterized protein</fullName>
    </submittedName>
</protein>
<accession>A0A0U2NAX8</accession>
<name>A0A0U2NAX8_9CREN</name>
<reference evidence="3 4" key="1">
    <citation type="submission" date="2015-12" db="EMBL/GenBank/DDBJ databases">
        <title>A stable core within a dynamic pangenome in Sulfolobus acidocaldarius.</title>
        <authorList>
            <person name="Anderson R."/>
            <person name="Kouris A."/>
            <person name="Seward C."/>
            <person name="Campbell K."/>
            <person name="Whitaker R."/>
        </authorList>
    </citation>
    <scope>NUCLEOTIDE SEQUENCE [LARGE SCALE GENOMIC DNA]</scope>
    <source>
        <strain evidence="1 4">GG12-C01-09</strain>
        <strain evidence="2 3">NG05B_CO5_07</strain>
    </source>
</reference>
<evidence type="ECO:0000313" key="2">
    <source>
        <dbReference type="EMBL" id="ALU32576.1"/>
    </source>
</evidence>
<organism evidence="1 4">
    <name type="scientific">Sulfolobus acidocaldarius</name>
    <dbReference type="NCBI Taxonomy" id="2285"/>
    <lineage>
        <taxon>Archaea</taxon>
        <taxon>Thermoproteota</taxon>
        <taxon>Thermoprotei</taxon>
        <taxon>Sulfolobales</taxon>
        <taxon>Sulfolobaceae</taxon>
        <taxon>Sulfolobus</taxon>
    </lineage>
</organism>
<dbReference type="RefSeq" id="WP_011278868.1">
    <property type="nucleotide sequence ID" value="NZ_BHWZ01000006.1"/>
</dbReference>
<dbReference type="STRING" id="1435377.SUSAZ_09405"/>
<dbReference type="EMBL" id="CP013694">
    <property type="protein sequence ID" value="ALU29837.1"/>
    <property type="molecule type" value="Genomic_DNA"/>
</dbReference>
<dbReference type="Proteomes" id="UP000060043">
    <property type="component" value="Chromosome"/>
</dbReference>
<dbReference type="Proteomes" id="UP000065473">
    <property type="component" value="Chromosome"/>
</dbReference>
<proteinExistence type="predicted"/>
<dbReference type="GeneID" id="14552587"/>
<evidence type="ECO:0000313" key="1">
    <source>
        <dbReference type="EMBL" id="ALU29837.1"/>
    </source>
</evidence>
<sequence length="217" mass="25349">MSKPNTKYVDLTRLDEQECKFRVLKAFLTSKPIILVHVKADNRDLVEMIRKLIEMIGYYGEERDENGRVVFKVERRNEQLKVSLSTEVALPYNVNKVISRLSNAFIFKTFIPELESVNRVKRNSYLIDFKFSGLISVKNVPYVMNRVKGANKFLIKYIGFKGSLMLILTEFLVSKRELGSMVRLTVRYNGSLPKSLIERRMSKHLQIFRENALTIFE</sequence>